<protein>
    <recommendedName>
        <fullName evidence="9">LIM zinc-binding domain-containing protein</fullName>
    </recommendedName>
</protein>
<feature type="region of interest" description="Disordered" evidence="8">
    <location>
        <begin position="3529"/>
        <end position="3576"/>
    </location>
</feature>
<dbReference type="CDD" id="cd09445">
    <property type="entry name" value="LIM_Mical_like_2"/>
    <property type="match status" value="1"/>
</dbReference>
<dbReference type="SMART" id="SM00132">
    <property type="entry name" value="LIM"/>
    <property type="match status" value="2"/>
</dbReference>
<keyword evidence="2 6" id="KW-0479">Metal-binding</keyword>
<feature type="compositionally biased region" description="Basic and acidic residues" evidence="8">
    <location>
        <begin position="3460"/>
        <end position="3470"/>
    </location>
</feature>
<feature type="region of interest" description="Disordered" evidence="8">
    <location>
        <begin position="1952"/>
        <end position="1972"/>
    </location>
</feature>
<feature type="domain" description="LIM zinc-binding" evidence="9">
    <location>
        <begin position="4504"/>
        <end position="4564"/>
    </location>
</feature>
<feature type="compositionally biased region" description="Acidic residues" evidence="8">
    <location>
        <begin position="3924"/>
        <end position="3961"/>
    </location>
</feature>
<dbReference type="GO" id="GO:0060537">
    <property type="term" value="P:muscle tissue development"/>
    <property type="evidence" value="ECO:0007669"/>
    <property type="project" value="UniProtKB-ARBA"/>
</dbReference>
<feature type="compositionally biased region" description="Polar residues" evidence="8">
    <location>
        <begin position="3541"/>
        <end position="3557"/>
    </location>
</feature>
<feature type="compositionally biased region" description="Basic and acidic residues" evidence="8">
    <location>
        <begin position="4010"/>
        <end position="4023"/>
    </location>
</feature>
<feature type="region of interest" description="Disordered" evidence="8">
    <location>
        <begin position="1229"/>
        <end position="1248"/>
    </location>
</feature>
<feature type="compositionally biased region" description="Basic residues" evidence="8">
    <location>
        <begin position="4024"/>
        <end position="4050"/>
    </location>
</feature>
<reference evidence="10 11" key="1">
    <citation type="submission" date="2024-05" db="EMBL/GenBank/DDBJ databases">
        <authorList>
            <person name="Wallberg A."/>
        </authorList>
    </citation>
    <scope>NUCLEOTIDE SEQUENCE [LARGE SCALE GENOMIC DNA]</scope>
</reference>
<feature type="compositionally biased region" description="Acidic residues" evidence="8">
    <location>
        <begin position="3355"/>
        <end position="3368"/>
    </location>
</feature>
<evidence type="ECO:0000256" key="8">
    <source>
        <dbReference type="SAM" id="MobiDB-lite"/>
    </source>
</evidence>
<feature type="compositionally biased region" description="Pro residues" evidence="8">
    <location>
        <begin position="4356"/>
        <end position="4366"/>
    </location>
</feature>
<feature type="region of interest" description="Disordered" evidence="8">
    <location>
        <begin position="1728"/>
        <end position="1754"/>
    </location>
</feature>
<feature type="compositionally biased region" description="Acidic residues" evidence="8">
    <location>
        <begin position="3906"/>
        <end position="3915"/>
    </location>
</feature>
<accession>A0AAV2Q572</accession>
<feature type="compositionally biased region" description="Basic and acidic residues" evidence="8">
    <location>
        <begin position="1479"/>
        <end position="1490"/>
    </location>
</feature>
<feature type="region of interest" description="Disordered" evidence="8">
    <location>
        <begin position="276"/>
        <end position="353"/>
    </location>
</feature>
<feature type="compositionally biased region" description="Basic and acidic residues" evidence="8">
    <location>
        <begin position="439"/>
        <end position="448"/>
    </location>
</feature>
<feature type="region of interest" description="Disordered" evidence="8">
    <location>
        <begin position="3088"/>
        <end position="3111"/>
    </location>
</feature>
<dbReference type="PROSITE" id="PS50023">
    <property type="entry name" value="LIM_DOMAIN_2"/>
    <property type="match status" value="2"/>
</dbReference>
<dbReference type="PANTHER" id="PTHR24206">
    <property type="entry name" value="OS06G0237300 PROTEIN"/>
    <property type="match status" value="1"/>
</dbReference>
<feature type="region of interest" description="Disordered" evidence="8">
    <location>
        <begin position="4108"/>
        <end position="4129"/>
    </location>
</feature>
<feature type="region of interest" description="Disordered" evidence="8">
    <location>
        <begin position="820"/>
        <end position="855"/>
    </location>
</feature>
<feature type="compositionally biased region" description="Basic and acidic residues" evidence="8">
    <location>
        <begin position="4066"/>
        <end position="4087"/>
    </location>
</feature>
<feature type="compositionally biased region" description="Low complexity" evidence="8">
    <location>
        <begin position="3316"/>
        <end position="3330"/>
    </location>
</feature>
<feature type="compositionally biased region" description="Polar residues" evidence="8">
    <location>
        <begin position="3296"/>
        <end position="3311"/>
    </location>
</feature>
<feature type="compositionally biased region" description="Pro residues" evidence="8">
    <location>
        <begin position="282"/>
        <end position="293"/>
    </location>
</feature>
<evidence type="ECO:0000313" key="11">
    <source>
        <dbReference type="Proteomes" id="UP001497623"/>
    </source>
</evidence>
<name>A0AAV2Q572_MEGNR</name>
<keyword evidence="5 6" id="KW-0440">LIM domain</keyword>
<feature type="region of interest" description="Disordered" evidence="8">
    <location>
        <begin position="875"/>
        <end position="907"/>
    </location>
</feature>
<keyword evidence="3" id="KW-0677">Repeat</keyword>
<keyword evidence="1" id="KW-0517">Myogenesis</keyword>
<evidence type="ECO:0000256" key="4">
    <source>
        <dbReference type="ARBA" id="ARBA00022833"/>
    </source>
</evidence>
<keyword evidence="11" id="KW-1185">Reference proteome</keyword>
<feature type="compositionally biased region" description="Basic and acidic residues" evidence="8">
    <location>
        <begin position="822"/>
        <end position="852"/>
    </location>
</feature>
<dbReference type="CDD" id="cd09358">
    <property type="entry name" value="LIM_Mical_like"/>
    <property type="match status" value="1"/>
</dbReference>
<feature type="region of interest" description="Disordered" evidence="8">
    <location>
        <begin position="1452"/>
        <end position="1490"/>
    </location>
</feature>
<feature type="compositionally biased region" description="Basic and acidic residues" evidence="8">
    <location>
        <begin position="4448"/>
        <end position="4457"/>
    </location>
</feature>
<dbReference type="SUPFAM" id="SSF57716">
    <property type="entry name" value="Glucocorticoid receptor-like (DNA-binding domain)"/>
    <property type="match status" value="4"/>
</dbReference>
<feature type="region of interest" description="Disordered" evidence="8">
    <location>
        <begin position="439"/>
        <end position="465"/>
    </location>
</feature>
<organism evidence="10 11">
    <name type="scientific">Meganyctiphanes norvegica</name>
    <name type="common">Northern krill</name>
    <name type="synonym">Thysanopoda norvegica</name>
    <dbReference type="NCBI Taxonomy" id="48144"/>
    <lineage>
        <taxon>Eukaryota</taxon>
        <taxon>Metazoa</taxon>
        <taxon>Ecdysozoa</taxon>
        <taxon>Arthropoda</taxon>
        <taxon>Crustacea</taxon>
        <taxon>Multicrustacea</taxon>
        <taxon>Malacostraca</taxon>
        <taxon>Eumalacostraca</taxon>
        <taxon>Eucarida</taxon>
        <taxon>Euphausiacea</taxon>
        <taxon>Euphausiidae</taxon>
        <taxon>Meganyctiphanes</taxon>
    </lineage>
</organism>
<keyword evidence="7" id="KW-0175">Coiled coil</keyword>
<dbReference type="InterPro" id="IPR001781">
    <property type="entry name" value="Znf_LIM"/>
</dbReference>
<feature type="domain" description="LIM zinc-binding" evidence="9">
    <location>
        <begin position="3751"/>
        <end position="3811"/>
    </location>
</feature>
<feature type="region of interest" description="Disordered" evidence="8">
    <location>
        <begin position="1190"/>
        <end position="1220"/>
    </location>
</feature>
<feature type="compositionally biased region" description="Acidic residues" evidence="8">
    <location>
        <begin position="4367"/>
        <end position="4402"/>
    </location>
</feature>
<feature type="compositionally biased region" description="Basic and acidic residues" evidence="8">
    <location>
        <begin position="1096"/>
        <end position="1116"/>
    </location>
</feature>
<feature type="compositionally biased region" description="Basic and acidic residues" evidence="8">
    <location>
        <begin position="2011"/>
        <end position="2021"/>
    </location>
</feature>
<feature type="compositionally biased region" description="Acidic residues" evidence="8">
    <location>
        <begin position="303"/>
        <end position="312"/>
    </location>
</feature>
<evidence type="ECO:0000256" key="3">
    <source>
        <dbReference type="ARBA" id="ARBA00022737"/>
    </source>
</evidence>
<evidence type="ECO:0000313" key="10">
    <source>
        <dbReference type="EMBL" id="CAL4069333.1"/>
    </source>
</evidence>
<feature type="compositionally biased region" description="Basic and acidic residues" evidence="8">
    <location>
        <begin position="507"/>
        <end position="517"/>
    </location>
</feature>
<feature type="region of interest" description="Disordered" evidence="8">
    <location>
        <begin position="3261"/>
        <end position="3492"/>
    </location>
</feature>
<feature type="region of interest" description="Disordered" evidence="8">
    <location>
        <begin position="1088"/>
        <end position="1124"/>
    </location>
</feature>
<dbReference type="Gene3D" id="2.10.110.10">
    <property type="entry name" value="Cysteine Rich Protein"/>
    <property type="match status" value="2"/>
</dbReference>
<keyword evidence="4 6" id="KW-0862">Zinc</keyword>
<feature type="compositionally biased region" description="Acidic residues" evidence="8">
    <location>
        <begin position="3394"/>
        <end position="3414"/>
    </location>
</feature>
<feature type="region of interest" description="Disordered" evidence="8">
    <location>
        <begin position="486"/>
        <end position="517"/>
    </location>
</feature>
<feature type="compositionally biased region" description="Pro residues" evidence="8">
    <location>
        <begin position="3617"/>
        <end position="3627"/>
    </location>
</feature>
<feature type="compositionally biased region" description="Basic and acidic residues" evidence="8">
    <location>
        <begin position="332"/>
        <end position="344"/>
    </location>
</feature>
<sequence>MIIQLPTWQQVRRSPQVRQLLQILQLLLQHILAVLQKLKVPHYAGTAANFASAHARSLGHALYQEIPPMPEFPPEYRELLLLPQKMAELPQHIPDYMYPSYWKAVYDDLPPLPPYAYPSWWKELYNGLPGWLFPSYYRNLALDAVLKVWSIYIGFLASRDSSRDIEDSPQELYENLSQTRDAVVDLLQEDALPSKPVSQKPQTEVLIEEDEFEAAEQQQPEEFDEGVWSVETAGKGGKGLSRYPGVENLVEQSDGAAPIAPPVQTAKLSRHSMVLSSIPDTPDQPRPEPLPPLDEPEKPDISTTEDEFEDVSDSSGKDKEGIWASLVSKYAQPEKPKKEKSLELKDEDLDDGPEYVGTAAEIVERYTTKSAVSLDLEEDEDDGRPMTDDDFSKVGLRLEQYLARLDEDEDATSDALNIKSDKKKEKKVIKESKTISFKKEKTPEKVESLEEEEMPEYEIEREPTMEDIEAELRRLEEMEAEIALMEQQQGEISPSEDAEAIYSDSEVSARSETEKSGKGIETVELKTIKFELSETKLVPENAENNLVTTKTKESLGIEHSLEKQESEVNENIISSEILIENLEYEQSREKLVSEISEEIAKSEISEKLIKSVDSIKKAVCEPSEDRIEIKLAEEIIASELSESKLDTKLSDDKMKTDVSKVKELEKSEEKLISETSEDKIETYISEAIELEKADEKLEPQSSVYKLETDVSEVIELEKADEKLETQLSEDKLESELSEGMAESEKSDEVLESEESVEYTETTESESEPITELPAEKITIEYSATITDSGSIRGFFTNLWNRADNQQMVEKSFEKTVATEAKQTIKKEDFVTDIKTGEKEPKKQDTDSSEKSADPASIKDFFQTLWTRADNHVNLDKNKEVETPENTEVEKEKEIITEENLEDKKESKSLLETDIDALEDAESEVSVEVIVKPEDKPIPRSILKKPSTDLSPSVQEKTFEMKVEELKAELEEKSMVETPPLSPEETTFEMKVKELKSDMMDKSTFKKPFMEELEQEKTFEMKIKALKSEMEEVETEVKGNKFEQSILDSAMKSDDTGVSDVNLESLADKFDGTLQEKISDKQTEIVTEHVQSSNLEEDCKTEETSLKQKLSESEPEKLTTYIPVEDDGMKTDISVEKEHNAEITTTDLNTEDTCVSTVEAALSSVPQSKVEMETLVSEKADSDIKAELATAMEEKEDNEVKVDTVNEIIPTSDIEHDGIKNEMSQDMKDVDVSNSSDLKVKRPPASAWRRDYSQATLDDIGDFENEAIIDESILDLSKRKGSTISDSGSVKGFFENLWKCAEVEGVKNKSSIDSKSRSESMDAGSLLESSNGKKEAESSIDMPDKQSDISQNEKIPDVVDIFSGETTPEEVTAAAVMTEFWGRRIEESDDEDILIKQNLPAEEMTPVSDFWNRKIMDTDSSVETETSAPVEEIEGNIANEKNKADEVMTSEIDSQKILEDSSVEKEESAPAEDFWGTIDNKNKEADKEETSVADYRKVLEDSSVEKETSAPIKEDFWGTIATKNNKTGETSAPAEDFWGSISNKTNEADEIKTDVPDYGKLLEDSSIEKESSLPDEGLWYTIDNNKNEADKEVTSVTDYRKVLEDSSVEQETSAPVKDFWGVIDNKNNKGGEAITIVTDYWGSEVETLKSIQENSEIQKDLTKNEEMELKEYLNHKDGSETDAGSMDIGSITELDKTIGKYSPMTISLDKDDSIPKHLEEVEDLLMPVRPARGKKSSPINIDEDIEIPESDPYLRKYMEMPSDLTEDEEMELREYMEQHKDESEELSLERYLEMNPDLTEEEKTDYEDLLIERQTMRDRERKELAKYLDMPVGLTEEEKQELEMLEKEEGDEGEEWNEARNFSELLDMPADLTEEELRILQEDEEDEEMEFEDEEAYRQYIRKKFLMQLDEEAYAAYDDDEGGYGYETEYEGDAEYDEEYDEEMEGEYVMVHDEEEDAEVPEQTKASVVDGSVNTDSVLKKTKRIFGFKKSSNENSVEGSPALGKKFGFKKGSSDEKSKEESPGSSKKKVGFSKLSSKETSDEGSPASAKKKFGFPKLVAKESNESGSPATQKKFFRFGGLGTKKKKGTSDENLDKPGGSNSFTVGVCTIERDVHKAMEYFSYIPSLLDLKKESLDKTSVSKTKDIQEFGSNTELCKSLSDSLSEKIYKEIAKSKQKIDSSLLSTSRIKHECEIPEVFLYSLPADDTKDQREVISPGEEDFNFWHQWQSEEKATVRLSSEWVDDLDFIEEESVIGGDLDVIYEESEEESTFEDKALTCSDSEENELEEEIFTIRDKSIPEKLYKDQDDGKHKHLDNTNMSITTYCETDKAENRFQLNDLERSFTNYHNQQEVTLSINNEGSKKDDHKDIDIKRENSEDEIDKGLERISEEIYELTEEREDFDWWGQINSSDNSTSNCGGFIRSSVEKNTNSTQNLIKTSDIANCGLSESISDNIDGIEIGKTLAESKIITDDRLIVSRTESDMTMDSMENNLLSYESSDINEEDKGMNWWNDILLSENSNVCIKDNINVRNKDGNAYSNEYCYDEMAKNKRDCITKDETVGLVDPKAEISKIYVNEISDISLDKIVSSPLITEVKECIDNKDRSYTNQLDLSTIPRIEITEAEDNYFCDLSNQYNTTIYQEYEMNVPLAIEDNTTNPSLITCEEKRDDKDYISTEINTKEPVSAFADCVKSPLIELEEASVDSDSEDSETIAYMPLEEESDSLGFDSNVNIEVEQVEEKAVICIKRQDSEEVTIHATNYEVEKVKEKSVISIGIKDSDQETTHAIKDELEKIKEKSVICIERKYSDEETTHAINDKVEKVKGNSVTFIERSDSEEENTSAFQYRTVENEDILKCLDKVIVTLIDNMSIEEDTDSLGPKSLDKKIDTLIDSVSLEMDNDSLCSNESLQDSVSLEEGNNSLGSKALDKGIDTPMDSVSLEKDDDPLCFKANGTNEVENIENKSLMCIDGTNLKVEHVPVAKKRTVFLEVENTPVAKNRTVEEEEDILQCLDNEIGTLLDKIKSVHNLNIDPSELVLSKNIINKALVSALEVESSVGLLSELEVESSVGYCSGEVGTSKDLDSVECVGTLSVTSPRVSSSSSNSSSSSQHIPHSGDTILSGTAFGAAMADVDDSETRVSNVVGHQLEVDSLDSQQDSLEPLTNLTKSRLPDQTDNPDQSLSELIQAELTTRLLQPDSLEPTDPAYQSILSCDSIEPATATTLHPHPPLSLDSLSGVEVESGIDALSPSAMDDPSAMDSLDASSDVAMVPGSASPEPPTVTVGDGDGGNRDALMKGLSPAPSDSTDTVINNQSDTNECGDVDSGVEGSSSGGPVVDSEHQEASTTEDETNHELNTKGTMEVDEGVEDAEEVEVQENAAADKEEDDEDVIGNYVDKQDKMDDEGLTFNKDDDDDDDDELPDFDKKPKKKSSKSSKENGVADDGTEKKKKKRRKAPDGKKRRVSTKTGEEKENKESSSYESEEDLTPPATPPLLNGHVVRHQEGLLNGGHDLTLTQVRQELEQARALVTDLNNQHDEGYNQADLHPQENLTNGGLTHQPKQLSVPSKEERPTTPHTDDELAGVNLRELRSSYLTAAHVAKQVDHSEEIEKSRISIKELVGTYSSPPPSTPPPNKTCPDDLTPVSFRSLKSAYEATAATPSGAGSRNSSCSSSFGLGGSPHLDQDLSGISFKHLREEYCRTASQETHSRSSSPCKPPPDTGVSIRQLCSANAPRCEHVSVVSIDSLDSEYYKASTQLSNDCKMCGKQVYQMEKIVAEKASWHKNCFRCKECNKNLTLETYQSHEGNLYCKPHFKELFQPKAVVEDESVARQERLKRRPRMIVLENNPEEAAEGVVRATDKPDYGLEELSSANVKQKFSMFENKGKERDDKKLEPAHVRRSQSLMTKAARFLKQDDDDDSEGEYGVENSYLGEYDDEEEDEDEEEEEEEEDEYEEVEVEVTDEEAEEEEINVNGTKENGVDEDENEDEEKEDEVKDDEEKEDEEKDDEEKDEEENEDKDEVKENGIDEEQTKSKKKIKKIIKVKKEKPKKEKKEKKSRRERPMSIAGAAAGELKQQWESKNRRDRMRETRSKELSKFRQMLCAGKNTNLKEMFESGKIDNYDSDDERSKRKEQIKIERAQAARSIKDRFEKGDVFAGNDSDDERNYTDERRECEEIFREAETARAARKRFNQIDSKVKTEGRDIMRSQSFANAPISNRRLSSEVPVDTEIIRSCDAKEDFEVDSRDLASRFKFFSNYEDTENKKVDEKRRSRTFRFTPPREGVVKVDEEVAFMARMPRACMAINCPVCRLRGLEPEEVDFGRDPNYVKSTDILEDNIDCARTKKVLEMFKKMEMQNSDDEDERGPPPPRRFTPPPEGEEYDSEEYSDEEYTDDDDEDDYTDDEEDEEEEDENGVKVPKYKDEVLEMKATQDKSPKQSARKAASLRAKFEKWENDVDRRNEINKGSDEEGEGARPSIESARNLRKMFENKATEQPVPVKQPKHKVNRFVGGGGEKCGICSKTVYALERLEVVGKVLHKRCFKCAKCKSTLGMGNFSVGGDSYYCTTHYKQMFAEKGTYDVFTPNKGKWTRKIEASNGEAPKSQE</sequence>
<feature type="compositionally biased region" description="Basic and acidic residues" evidence="8">
    <location>
        <begin position="3559"/>
        <end position="3571"/>
    </location>
</feature>
<dbReference type="GO" id="GO:0007517">
    <property type="term" value="P:muscle organ development"/>
    <property type="evidence" value="ECO:0007669"/>
    <property type="project" value="UniProtKB-KW"/>
</dbReference>
<feature type="region of interest" description="Disordered" evidence="8">
    <location>
        <begin position="3613"/>
        <end position="3635"/>
    </location>
</feature>
<feature type="compositionally biased region" description="Acidic residues" evidence="8">
    <location>
        <begin position="3971"/>
        <end position="4009"/>
    </location>
</feature>
<dbReference type="EMBL" id="CAXKWB010003470">
    <property type="protein sequence ID" value="CAL4069333.1"/>
    <property type="molecule type" value="Genomic_DNA"/>
</dbReference>
<feature type="compositionally biased region" description="Basic and acidic residues" evidence="8">
    <location>
        <begin position="721"/>
        <end position="734"/>
    </location>
</feature>
<feature type="compositionally biased region" description="Basic and acidic residues" evidence="8">
    <location>
        <begin position="1330"/>
        <end position="1346"/>
    </location>
</feature>
<evidence type="ECO:0000256" key="2">
    <source>
        <dbReference type="ARBA" id="ARBA00022723"/>
    </source>
</evidence>
<feature type="region of interest" description="Disordered" evidence="8">
    <location>
        <begin position="721"/>
        <end position="775"/>
    </location>
</feature>
<dbReference type="Proteomes" id="UP001497623">
    <property type="component" value="Unassembled WGS sequence"/>
</dbReference>
<evidence type="ECO:0000259" key="9">
    <source>
        <dbReference type="PROSITE" id="PS50023"/>
    </source>
</evidence>
<dbReference type="PROSITE" id="PS00478">
    <property type="entry name" value="LIM_DOMAIN_1"/>
    <property type="match status" value="1"/>
</dbReference>
<dbReference type="GO" id="GO:0030018">
    <property type="term" value="C:Z disc"/>
    <property type="evidence" value="ECO:0007669"/>
    <property type="project" value="UniProtKB-ARBA"/>
</dbReference>
<feature type="compositionally biased region" description="Acidic residues" evidence="8">
    <location>
        <begin position="749"/>
        <end position="768"/>
    </location>
</feature>
<evidence type="ECO:0000256" key="5">
    <source>
        <dbReference type="ARBA" id="ARBA00023038"/>
    </source>
</evidence>
<dbReference type="Pfam" id="PF00412">
    <property type="entry name" value="LIM"/>
    <property type="match status" value="2"/>
</dbReference>
<feature type="compositionally biased region" description="Basic and acidic residues" evidence="8">
    <location>
        <begin position="1308"/>
        <end position="1319"/>
    </location>
</feature>
<feature type="compositionally biased region" description="Basic and acidic residues" evidence="8">
    <location>
        <begin position="1452"/>
        <end position="1467"/>
    </location>
</feature>
<evidence type="ECO:0000256" key="1">
    <source>
        <dbReference type="ARBA" id="ARBA00022541"/>
    </source>
</evidence>
<evidence type="ECO:0000256" key="6">
    <source>
        <dbReference type="PROSITE-ProRule" id="PRU00125"/>
    </source>
</evidence>
<feature type="compositionally biased region" description="Low complexity" evidence="8">
    <location>
        <begin position="3094"/>
        <end position="3104"/>
    </location>
</feature>
<feature type="region of interest" description="Disordered" evidence="8">
    <location>
        <begin position="3902"/>
        <end position="4090"/>
    </location>
</feature>
<comment type="caution">
    <text evidence="10">The sequence shown here is derived from an EMBL/GenBank/DDBJ whole genome shotgun (WGS) entry which is preliminary data.</text>
</comment>
<feature type="region of interest" description="Disordered" evidence="8">
    <location>
        <begin position="1308"/>
        <end position="1349"/>
    </location>
</feature>
<feature type="region of interest" description="Disordered" evidence="8">
    <location>
        <begin position="1989"/>
        <end position="2100"/>
    </location>
</feature>
<feature type="region of interest" description="Disordered" evidence="8">
    <location>
        <begin position="4448"/>
        <end position="4467"/>
    </location>
</feature>
<dbReference type="GO" id="GO:0046872">
    <property type="term" value="F:metal ion binding"/>
    <property type="evidence" value="ECO:0007669"/>
    <property type="project" value="UniProtKB-KW"/>
</dbReference>
<dbReference type="FunFam" id="2.10.110.10:FF:000001">
    <property type="entry name" value="Cysteine and glycine-rich protein 1"/>
    <property type="match status" value="1"/>
</dbReference>
<evidence type="ECO:0000256" key="7">
    <source>
        <dbReference type="SAM" id="Coils"/>
    </source>
</evidence>
<feature type="compositionally biased region" description="Basic residues" evidence="8">
    <location>
        <begin position="3440"/>
        <end position="3457"/>
    </location>
</feature>
<gene>
    <name evidence="10" type="ORF">MNOR_LOCUS7754</name>
</gene>
<proteinExistence type="predicted"/>
<feature type="region of interest" description="Disordered" evidence="8">
    <location>
        <begin position="4345"/>
        <end position="4411"/>
    </location>
</feature>
<feature type="coiled-coil region" evidence="7">
    <location>
        <begin position="1015"/>
        <end position="1042"/>
    </location>
</feature>